<comment type="caution">
    <text evidence="2">The sequence shown here is derived from an EMBL/GenBank/DDBJ whole genome shotgun (WGS) entry which is preliminary data.</text>
</comment>
<accession>A0A9P8HTN4</accession>
<dbReference type="Proteomes" id="UP000750711">
    <property type="component" value="Unassembled WGS sequence"/>
</dbReference>
<evidence type="ECO:0000313" key="3">
    <source>
        <dbReference type="Proteomes" id="UP000750711"/>
    </source>
</evidence>
<feature type="non-terminal residue" evidence="2">
    <location>
        <position position="1"/>
    </location>
</feature>
<evidence type="ECO:0000313" key="2">
    <source>
        <dbReference type="EMBL" id="KAH0533549.1"/>
    </source>
</evidence>
<reference evidence="2" key="1">
    <citation type="submission" date="2021-03" db="EMBL/GenBank/DDBJ databases">
        <title>Comparative genomics and phylogenomic investigation of the class Geoglossomycetes provide insights into ecological specialization and systematics.</title>
        <authorList>
            <person name="Melie T."/>
            <person name="Pirro S."/>
            <person name="Miller A.N."/>
            <person name="Quandt A."/>
        </authorList>
    </citation>
    <scope>NUCLEOTIDE SEQUENCE</scope>
    <source>
        <strain evidence="2">CAQ_001_2017</strain>
    </source>
</reference>
<feature type="domain" description="Cobalamin biosynthesis protein CobT VWA" evidence="1">
    <location>
        <begin position="1"/>
        <end position="81"/>
    </location>
</feature>
<evidence type="ECO:0000259" key="1">
    <source>
        <dbReference type="Pfam" id="PF11775"/>
    </source>
</evidence>
<dbReference type="Pfam" id="PF11775">
    <property type="entry name" value="CobT_C"/>
    <property type="match status" value="1"/>
</dbReference>
<name>A0A9P8HTN4_9PEZI</name>
<dbReference type="InterPro" id="IPR025861">
    <property type="entry name" value="CobT_VWA_dom"/>
</dbReference>
<protein>
    <recommendedName>
        <fullName evidence="1">Cobalamin biosynthesis protein CobT VWA domain-containing protein</fullName>
    </recommendedName>
</protein>
<keyword evidence="3" id="KW-1185">Reference proteome</keyword>
<organism evidence="2 3">
    <name type="scientific">Trichoglossum hirsutum</name>
    <dbReference type="NCBI Taxonomy" id="265104"/>
    <lineage>
        <taxon>Eukaryota</taxon>
        <taxon>Fungi</taxon>
        <taxon>Dikarya</taxon>
        <taxon>Ascomycota</taxon>
        <taxon>Pezizomycotina</taxon>
        <taxon>Geoglossomycetes</taxon>
        <taxon>Geoglossales</taxon>
        <taxon>Geoglossaceae</taxon>
        <taxon>Trichoglossum</taxon>
    </lineage>
</organism>
<dbReference type="AlphaFoldDB" id="A0A9P8HTN4"/>
<sequence>ILLVISDGAPVDDSTLSANDLGYLDRHLRSVVSELEASEDILVAAIGIGTDASRYYSRAIQVFLPEDLGSSTLGLLESLILQRAQD</sequence>
<gene>
    <name evidence="2" type="ORF">GP486_008991</name>
</gene>
<dbReference type="EMBL" id="JAGHQM010004832">
    <property type="protein sequence ID" value="KAH0533549.1"/>
    <property type="molecule type" value="Genomic_DNA"/>
</dbReference>
<proteinExistence type="predicted"/>